<dbReference type="Proteomes" id="UP000290889">
    <property type="component" value="Chromosome"/>
</dbReference>
<evidence type="ECO:0000313" key="2">
    <source>
        <dbReference type="EMBL" id="QBA63973.1"/>
    </source>
</evidence>
<evidence type="ECO:0000313" key="3">
    <source>
        <dbReference type="Proteomes" id="UP000290889"/>
    </source>
</evidence>
<organism evidence="2 3">
    <name type="scientific">Muriicola soli</name>
    <dbReference type="NCBI Taxonomy" id="2507538"/>
    <lineage>
        <taxon>Bacteria</taxon>
        <taxon>Pseudomonadati</taxon>
        <taxon>Bacteroidota</taxon>
        <taxon>Flavobacteriia</taxon>
        <taxon>Flavobacteriales</taxon>
        <taxon>Flavobacteriaceae</taxon>
        <taxon>Muriicola</taxon>
    </lineage>
</organism>
<dbReference type="AlphaFoldDB" id="A0A411E8V8"/>
<keyword evidence="1" id="KW-0812">Transmembrane</keyword>
<feature type="transmembrane region" description="Helical" evidence="1">
    <location>
        <begin position="21"/>
        <end position="40"/>
    </location>
</feature>
<gene>
    <name evidence="2" type="ORF">EQY75_05125</name>
</gene>
<keyword evidence="1" id="KW-1133">Transmembrane helix</keyword>
<protein>
    <submittedName>
        <fullName evidence="2">Uncharacterized protein</fullName>
    </submittedName>
</protein>
<sequence>MIKFFRKIRYDLMEKNKTGKYVKYAIGEILLVVIGILVALQVNNWNQTRIELNKEKQVLKSLKKELTENLIELNYDIKRVDSVYNNLNKLMKLLILGHSNNTNLDSLISFTLSTPTWNPSSYVLNDLKNSGKISQLTNLKLQEKLFTWERQYDNTIEYTQDFRDSNDKYIDFLRDKASLRNFDVYTDPIKIQPSRIGFNSEDLLNNLQFENYVDDRLITTSNLKTEYKEAQKIVEDLINSIEL</sequence>
<dbReference type="KEGG" id="mur:EQY75_05125"/>
<dbReference type="OrthoDB" id="821805at2"/>
<evidence type="ECO:0000256" key="1">
    <source>
        <dbReference type="SAM" id="Phobius"/>
    </source>
</evidence>
<proteinExistence type="predicted"/>
<dbReference type="Pfam" id="PF19578">
    <property type="entry name" value="DUF6090"/>
    <property type="match status" value="1"/>
</dbReference>
<dbReference type="EMBL" id="CP035544">
    <property type="protein sequence ID" value="QBA63973.1"/>
    <property type="molecule type" value="Genomic_DNA"/>
</dbReference>
<name>A0A411E8V8_9FLAO</name>
<accession>A0A411E8V8</accession>
<keyword evidence="1" id="KW-0472">Membrane</keyword>
<dbReference type="InterPro" id="IPR045749">
    <property type="entry name" value="DUF6090"/>
</dbReference>
<reference evidence="2 3" key="1">
    <citation type="submission" date="2019-01" db="EMBL/GenBank/DDBJ databases">
        <title>Muriicola soli sp. nov., isolated from soil.</title>
        <authorList>
            <person name="Kang H.J."/>
            <person name="Kim S.B."/>
        </authorList>
    </citation>
    <scope>NUCLEOTIDE SEQUENCE [LARGE SCALE GENOMIC DNA]</scope>
    <source>
        <strain evidence="2 3">MMS17-SY002</strain>
    </source>
</reference>
<keyword evidence="3" id="KW-1185">Reference proteome</keyword>